<organism evidence="2 3">
    <name type="scientific">Mucilaginibacter ginsenosidivorax</name>
    <dbReference type="NCBI Taxonomy" id="862126"/>
    <lineage>
        <taxon>Bacteria</taxon>
        <taxon>Pseudomonadati</taxon>
        <taxon>Bacteroidota</taxon>
        <taxon>Sphingobacteriia</taxon>
        <taxon>Sphingobacteriales</taxon>
        <taxon>Sphingobacteriaceae</taxon>
        <taxon>Mucilaginibacter</taxon>
    </lineage>
</organism>
<dbReference type="KEGG" id="mgk:FSB76_16180"/>
<keyword evidence="3" id="KW-1185">Reference proteome</keyword>
<evidence type="ECO:0000259" key="1">
    <source>
        <dbReference type="Pfam" id="PF12867"/>
    </source>
</evidence>
<dbReference type="OrthoDB" id="9814103at2"/>
<reference evidence="2 3" key="1">
    <citation type="journal article" date="2013" name="J. Microbiol.">
        <title>Mucilaginibacter ginsenosidivorax sp. nov., with ginsenoside converting activity isolated from sediment.</title>
        <authorList>
            <person name="Kim J.K."/>
            <person name="Choi T.E."/>
            <person name="Liu Q.M."/>
            <person name="Park H.Y."/>
            <person name="Yi T.H."/>
            <person name="Yoon M.H."/>
            <person name="Kim S.C."/>
            <person name="Im W.T."/>
        </authorList>
    </citation>
    <scope>NUCLEOTIDE SEQUENCE [LARGE SCALE GENOMIC DNA]</scope>
    <source>
        <strain evidence="2 3">KHI28</strain>
    </source>
</reference>
<feature type="domain" description="DinB-like" evidence="1">
    <location>
        <begin position="28"/>
        <end position="152"/>
    </location>
</feature>
<dbReference type="Gene3D" id="1.20.120.450">
    <property type="entry name" value="dinb family like domain"/>
    <property type="match status" value="1"/>
</dbReference>
<sequence length="161" mass="18106">MTISEKLSTELQKILSGDAWYGSPVYDIVESISFEAAYEKPPGSVHNIAEIVLHMIAWTEEVMDRMNGLTAGIPTSGDWPETGAPDEQKWQNYVDDLKLVNVNLIGVIQNFPQEQWGEPIKDERNREMGTGVSYEELINGLIQHHIYHSGQIALLNRIING</sequence>
<gene>
    <name evidence="2" type="ORF">FSB76_16180</name>
</gene>
<dbReference type="SUPFAM" id="SSF109854">
    <property type="entry name" value="DinB/YfiT-like putative metalloenzymes"/>
    <property type="match status" value="1"/>
</dbReference>
<dbReference type="EMBL" id="CP042437">
    <property type="protein sequence ID" value="QEC77409.1"/>
    <property type="molecule type" value="Genomic_DNA"/>
</dbReference>
<accession>A0A5B8W1S4</accession>
<dbReference type="RefSeq" id="WP_147055071.1">
    <property type="nucleotide sequence ID" value="NZ_CP042437.1"/>
</dbReference>
<evidence type="ECO:0000313" key="2">
    <source>
        <dbReference type="EMBL" id="QEC77409.1"/>
    </source>
</evidence>
<name>A0A5B8W1S4_9SPHI</name>
<dbReference type="Pfam" id="PF12867">
    <property type="entry name" value="DinB_2"/>
    <property type="match status" value="1"/>
</dbReference>
<protein>
    <submittedName>
        <fullName evidence="2">DinB family protein</fullName>
    </submittedName>
</protein>
<dbReference type="AlphaFoldDB" id="A0A5B8W1S4"/>
<evidence type="ECO:0000313" key="3">
    <source>
        <dbReference type="Proteomes" id="UP000321362"/>
    </source>
</evidence>
<dbReference type="Proteomes" id="UP000321362">
    <property type="component" value="Chromosome"/>
</dbReference>
<proteinExistence type="predicted"/>
<dbReference type="InterPro" id="IPR024775">
    <property type="entry name" value="DinB-like"/>
</dbReference>
<dbReference type="InterPro" id="IPR034660">
    <property type="entry name" value="DinB/YfiT-like"/>
</dbReference>